<evidence type="ECO:0000313" key="2">
    <source>
        <dbReference type="Proteomes" id="UP000799754"/>
    </source>
</evidence>
<sequence length="308" mass="34691">MLLRSHLTRRLKHMSSRIKGCLLNTRETDEIHETADADKGNVATTVSEGPQAPLAVSSIREESAATSITEPSPRLAIFTLPLEIFHIVGDYLPLGAQVALMLTCREFLRIYGLEKWDQIRRFHYLRLHLFHFLERKPGYYVLNKPFGYAITRKHLALYFDKEAGYSEGHSISLNNLSHSSTITAPQLDWVQSELRRTNLRLPSRTPHDTIIDLEVVPRRLPSRLLIRSRTRSQHDPSEPNCLDDLQNLGDGGQGVCLMIGAASHPENIVWTALAGGETKHDVRVLNYPSGCIRAAFNGPDLEVIKANM</sequence>
<protein>
    <submittedName>
        <fullName evidence="1">Uncharacterized protein</fullName>
    </submittedName>
</protein>
<accession>A0ACB6RPW6</accession>
<reference evidence="1" key="1">
    <citation type="journal article" date="2020" name="Stud. Mycol.">
        <title>101 Dothideomycetes genomes: a test case for predicting lifestyles and emergence of pathogens.</title>
        <authorList>
            <person name="Haridas S."/>
            <person name="Albert R."/>
            <person name="Binder M."/>
            <person name="Bloem J."/>
            <person name="Labutti K."/>
            <person name="Salamov A."/>
            <person name="Andreopoulos B."/>
            <person name="Baker S."/>
            <person name="Barry K."/>
            <person name="Bills G."/>
            <person name="Bluhm B."/>
            <person name="Cannon C."/>
            <person name="Castanera R."/>
            <person name="Culley D."/>
            <person name="Daum C."/>
            <person name="Ezra D."/>
            <person name="Gonzalez J."/>
            <person name="Henrissat B."/>
            <person name="Kuo A."/>
            <person name="Liang C."/>
            <person name="Lipzen A."/>
            <person name="Lutzoni F."/>
            <person name="Magnuson J."/>
            <person name="Mondo S."/>
            <person name="Nolan M."/>
            <person name="Ohm R."/>
            <person name="Pangilinan J."/>
            <person name="Park H.-J."/>
            <person name="Ramirez L."/>
            <person name="Alfaro M."/>
            <person name="Sun H."/>
            <person name="Tritt A."/>
            <person name="Yoshinaga Y."/>
            <person name="Zwiers L.-H."/>
            <person name="Turgeon B."/>
            <person name="Goodwin S."/>
            <person name="Spatafora J."/>
            <person name="Crous P."/>
            <person name="Grigoriev I."/>
        </authorList>
    </citation>
    <scope>NUCLEOTIDE SEQUENCE</scope>
    <source>
        <strain evidence="1">CBS 525.71</strain>
    </source>
</reference>
<comment type="caution">
    <text evidence="1">The sequence shown here is derived from an EMBL/GenBank/DDBJ whole genome shotgun (WGS) entry which is preliminary data.</text>
</comment>
<dbReference type="EMBL" id="MU006738">
    <property type="protein sequence ID" value="KAF2623307.1"/>
    <property type="molecule type" value="Genomic_DNA"/>
</dbReference>
<keyword evidence="2" id="KW-1185">Reference proteome</keyword>
<proteinExistence type="predicted"/>
<organism evidence="1 2">
    <name type="scientific">Macroventuria anomochaeta</name>
    <dbReference type="NCBI Taxonomy" id="301207"/>
    <lineage>
        <taxon>Eukaryota</taxon>
        <taxon>Fungi</taxon>
        <taxon>Dikarya</taxon>
        <taxon>Ascomycota</taxon>
        <taxon>Pezizomycotina</taxon>
        <taxon>Dothideomycetes</taxon>
        <taxon>Pleosporomycetidae</taxon>
        <taxon>Pleosporales</taxon>
        <taxon>Pleosporineae</taxon>
        <taxon>Didymellaceae</taxon>
        <taxon>Macroventuria</taxon>
    </lineage>
</organism>
<evidence type="ECO:0000313" key="1">
    <source>
        <dbReference type="EMBL" id="KAF2623307.1"/>
    </source>
</evidence>
<gene>
    <name evidence="1" type="ORF">BU25DRAFT_425068</name>
</gene>
<name>A0ACB6RPW6_9PLEO</name>
<dbReference type="Proteomes" id="UP000799754">
    <property type="component" value="Unassembled WGS sequence"/>
</dbReference>